<dbReference type="InterPro" id="IPR029058">
    <property type="entry name" value="AB_hydrolase_fold"/>
</dbReference>
<comment type="catalytic activity">
    <reaction evidence="10">
        <text>1-octadecanoyl-2-(9Z-octadecenoyl)-sn-glycerol + H2O = 2-(9Z-octadecenoyl)-glycerol + octadecanoate + H(+)</text>
        <dbReference type="Rhea" id="RHEA:77103"/>
        <dbReference type="ChEBI" id="CHEBI:15377"/>
        <dbReference type="ChEBI" id="CHEBI:15378"/>
        <dbReference type="ChEBI" id="CHEBI:25629"/>
        <dbReference type="ChEBI" id="CHEBI:73990"/>
        <dbReference type="ChEBI" id="CHEBI:75468"/>
    </reaction>
</comment>
<dbReference type="STRING" id="35570.A0A1I8PYY4"/>
<comment type="catalytic activity">
    <reaction evidence="5">
        <text>a 1,2-diacyl-sn-glycerol + H2O = a 2-acylglycerol + a fatty acid + H(+)</text>
        <dbReference type="Rhea" id="RHEA:33275"/>
        <dbReference type="ChEBI" id="CHEBI:15377"/>
        <dbReference type="ChEBI" id="CHEBI:15378"/>
        <dbReference type="ChEBI" id="CHEBI:17389"/>
        <dbReference type="ChEBI" id="CHEBI:17815"/>
        <dbReference type="ChEBI" id="CHEBI:28868"/>
        <dbReference type="EC" id="3.1.1.116"/>
    </reaction>
</comment>
<evidence type="ECO:0000313" key="13">
    <source>
        <dbReference type="EnsemblMetazoa" id="SCAU012372-PA"/>
    </source>
</evidence>
<dbReference type="AlphaFoldDB" id="A0A1I8PYY4"/>
<comment type="catalytic activity">
    <reaction evidence="6">
        <text>a 1,3-diacyl-sn-glycerol + H2O = a 1-acyl-sn-glycerol + a fatty acid + H(+)</text>
        <dbReference type="Rhea" id="RHEA:38503"/>
        <dbReference type="ChEBI" id="CHEBI:15377"/>
        <dbReference type="ChEBI" id="CHEBI:15378"/>
        <dbReference type="ChEBI" id="CHEBI:28868"/>
        <dbReference type="ChEBI" id="CHEBI:64683"/>
        <dbReference type="ChEBI" id="CHEBI:77272"/>
    </reaction>
</comment>
<comment type="catalytic activity">
    <reaction evidence="11">
        <text>1-octadecanoyl-2-(5Z,8Z,11Z,14Z-eicosatetraenoyl)-sn-glycerol + H2O = 2-(5Z,8Z,11Z,14Z-eicosatetraenoyl)-glycerol + octadecanoate + H(+)</text>
        <dbReference type="Rhea" id="RHEA:38507"/>
        <dbReference type="ChEBI" id="CHEBI:15377"/>
        <dbReference type="ChEBI" id="CHEBI:15378"/>
        <dbReference type="ChEBI" id="CHEBI:25629"/>
        <dbReference type="ChEBI" id="CHEBI:52392"/>
        <dbReference type="ChEBI" id="CHEBI:75728"/>
    </reaction>
</comment>
<keyword evidence="2" id="KW-0378">Hydrolase</keyword>
<dbReference type="PANTHER" id="PTHR46118">
    <property type="entry name" value="PROTEIN ABHD11"/>
    <property type="match status" value="1"/>
</dbReference>
<evidence type="ECO:0000256" key="8">
    <source>
        <dbReference type="ARBA" id="ARBA00048283"/>
    </source>
</evidence>
<evidence type="ECO:0000256" key="7">
    <source>
        <dbReference type="ARBA" id="ARBA00044064"/>
    </source>
</evidence>
<dbReference type="GO" id="GO:0052689">
    <property type="term" value="F:carboxylic ester hydrolase activity"/>
    <property type="evidence" value="ECO:0007669"/>
    <property type="project" value="TreeGrafter"/>
</dbReference>
<dbReference type="VEuPathDB" id="VectorBase:SCAU012372"/>
<evidence type="ECO:0000259" key="12">
    <source>
        <dbReference type="Pfam" id="PF00561"/>
    </source>
</evidence>
<accession>A0A1I8PYY4</accession>
<keyword evidence="14" id="KW-1185">Reference proteome</keyword>
<evidence type="ECO:0000313" key="14">
    <source>
        <dbReference type="Proteomes" id="UP000095300"/>
    </source>
</evidence>
<dbReference type="InterPro" id="IPR000073">
    <property type="entry name" value="AB_hydrolase_1"/>
</dbReference>
<sequence length="297" mass="33721">MLCCGRRLIYPLVQLNGRRGYTHNVQPVQMAYNVFQGTNTDDSRPPLIIMHGLFGLKQNWRAVGRALEAKTNRKIITVDARNHGDSPHTGEHSSIEMAADVVHLMQQLNIDKASIMGHSMGGRTMMYMALKYPELVESGIIVDISPLELPRDFEAMEQIFGAMKNLRVPSELSMAEGRKYAEVEMKKAIPSNETVDFILLNLRKNPDGTFKWAANVDSLYNNLRLFSEFTNHIAGLQPYVGPMMFICGNKSNFVHPDSWPQIQKIFPNSNIHWLDAGHLVHFEQPVKFVELLVNFLK</sequence>
<evidence type="ECO:0000256" key="10">
    <source>
        <dbReference type="ARBA" id="ARBA00048513"/>
    </source>
</evidence>
<dbReference type="Gene3D" id="3.40.50.1820">
    <property type="entry name" value="alpha/beta hydrolase"/>
    <property type="match status" value="1"/>
</dbReference>
<proteinExistence type="inferred from homology"/>
<protein>
    <recommendedName>
        <fullName evidence="7">sn-1-specific diacylglycerol lipase ABHD11</fullName>
        <ecNumber evidence="3">3.1.1.116</ecNumber>
    </recommendedName>
    <alternativeName>
        <fullName evidence="4">Alpha/beta hydrolase domain-containing protein 11</fullName>
    </alternativeName>
</protein>
<evidence type="ECO:0000256" key="11">
    <source>
        <dbReference type="ARBA" id="ARBA00048919"/>
    </source>
</evidence>
<dbReference type="GO" id="GO:0005739">
    <property type="term" value="C:mitochondrion"/>
    <property type="evidence" value="ECO:0007669"/>
    <property type="project" value="TreeGrafter"/>
</dbReference>
<dbReference type="EC" id="3.1.1.116" evidence="3"/>
<comment type="similarity">
    <text evidence="1">Belongs to the AB hydrolase superfamily.</text>
</comment>
<organism evidence="13 14">
    <name type="scientific">Stomoxys calcitrans</name>
    <name type="common">Stable fly</name>
    <name type="synonym">Conops calcitrans</name>
    <dbReference type="NCBI Taxonomy" id="35570"/>
    <lineage>
        <taxon>Eukaryota</taxon>
        <taxon>Metazoa</taxon>
        <taxon>Ecdysozoa</taxon>
        <taxon>Arthropoda</taxon>
        <taxon>Hexapoda</taxon>
        <taxon>Insecta</taxon>
        <taxon>Pterygota</taxon>
        <taxon>Neoptera</taxon>
        <taxon>Endopterygota</taxon>
        <taxon>Diptera</taxon>
        <taxon>Brachycera</taxon>
        <taxon>Muscomorpha</taxon>
        <taxon>Muscoidea</taxon>
        <taxon>Muscidae</taxon>
        <taxon>Stomoxys</taxon>
    </lineage>
</organism>
<gene>
    <name evidence="13" type="primary">106084092</name>
</gene>
<evidence type="ECO:0000256" key="5">
    <source>
        <dbReference type="ARBA" id="ARBA00043667"/>
    </source>
</evidence>
<dbReference type="SUPFAM" id="SSF53474">
    <property type="entry name" value="alpha/beta-Hydrolases"/>
    <property type="match status" value="1"/>
</dbReference>
<comment type="catalytic activity">
    <reaction evidence="9">
        <text>1,2-didecanoylglycerol + H2O = decanoylglycerol + decanoate + H(+)</text>
        <dbReference type="Rhea" id="RHEA:48596"/>
        <dbReference type="ChEBI" id="CHEBI:11152"/>
        <dbReference type="ChEBI" id="CHEBI:15377"/>
        <dbReference type="ChEBI" id="CHEBI:15378"/>
        <dbReference type="ChEBI" id="CHEBI:27689"/>
        <dbReference type="ChEBI" id="CHEBI:90605"/>
    </reaction>
</comment>
<evidence type="ECO:0000256" key="3">
    <source>
        <dbReference type="ARBA" id="ARBA00026104"/>
    </source>
</evidence>
<dbReference type="Proteomes" id="UP000095300">
    <property type="component" value="Unassembled WGS sequence"/>
</dbReference>
<comment type="catalytic activity">
    <reaction evidence="8">
        <text>1-octadecanoyl-2-(4Z,7Z,10Z,13Z,16Z,19Z-docosahexaenoyl)-sn-glycerol + H2O = 2-(4Z,7Z,10Z,13Z,16Z,19Z-docosahexaenoyl)-glycerol + octadecanoate + H(+)</text>
        <dbReference type="Rhea" id="RHEA:77107"/>
        <dbReference type="ChEBI" id="CHEBI:15377"/>
        <dbReference type="ChEBI" id="CHEBI:15378"/>
        <dbReference type="ChEBI" id="CHEBI:25629"/>
        <dbReference type="ChEBI" id="CHEBI:77129"/>
        <dbReference type="ChEBI" id="CHEBI:186738"/>
    </reaction>
</comment>
<evidence type="ECO:0000256" key="9">
    <source>
        <dbReference type="ARBA" id="ARBA00048504"/>
    </source>
</evidence>
<dbReference type="EnsemblMetazoa" id="SCAU012372-RA">
    <property type="protein sequence ID" value="SCAU012372-PA"/>
    <property type="gene ID" value="SCAU012372"/>
</dbReference>
<dbReference type="PANTHER" id="PTHR46118:SF4">
    <property type="entry name" value="PROTEIN ABHD11"/>
    <property type="match status" value="1"/>
</dbReference>
<name>A0A1I8PYY4_STOCA</name>
<dbReference type="Pfam" id="PF00561">
    <property type="entry name" value="Abhydrolase_1"/>
    <property type="match status" value="1"/>
</dbReference>
<evidence type="ECO:0000256" key="2">
    <source>
        <dbReference type="ARBA" id="ARBA00022801"/>
    </source>
</evidence>
<feature type="domain" description="AB hydrolase-1" evidence="12">
    <location>
        <begin position="45"/>
        <end position="285"/>
    </location>
</feature>
<reference evidence="13" key="1">
    <citation type="submission" date="2020-05" db="UniProtKB">
        <authorList>
            <consortium name="EnsemblMetazoa"/>
        </authorList>
    </citation>
    <scope>IDENTIFICATION</scope>
    <source>
        <strain evidence="13">USDA</strain>
    </source>
</reference>
<evidence type="ECO:0000256" key="4">
    <source>
        <dbReference type="ARBA" id="ARBA00042703"/>
    </source>
</evidence>
<dbReference type="KEGG" id="scac:106084092"/>
<evidence type="ECO:0000256" key="1">
    <source>
        <dbReference type="ARBA" id="ARBA00008645"/>
    </source>
</evidence>
<evidence type="ECO:0000256" key="6">
    <source>
        <dbReference type="ARBA" id="ARBA00043742"/>
    </source>
</evidence>
<dbReference type="OrthoDB" id="8119704at2759"/>